<dbReference type="Proteomes" id="UP001596379">
    <property type="component" value="Unassembled WGS sequence"/>
</dbReference>
<keyword evidence="6 8" id="KW-0443">Lipid metabolism</keyword>
<comment type="similarity">
    <text evidence="8">Belongs to the P-Pant transferase superfamily. AcpS family.</text>
</comment>
<dbReference type="SUPFAM" id="SSF56214">
    <property type="entry name" value="4'-phosphopantetheinyl transferase"/>
    <property type="match status" value="1"/>
</dbReference>
<evidence type="ECO:0000256" key="7">
    <source>
        <dbReference type="ARBA" id="ARBA00023160"/>
    </source>
</evidence>
<dbReference type="HAMAP" id="MF_00101">
    <property type="entry name" value="AcpS"/>
    <property type="match status" value="1"/>
</dbReference>
<dbReference type="NCBIfam" id="TIGR00556">
    <property type="entry name" value="pantethn_trn"/>
    <property type="match status" value="1"/>
</dbReference>
<evidence type="ECO:0000256" key="4">
    <source>
        <dbReference type="ARBA" id="ARBA00022832"/>
    </source>
</evidence>
<comment type="caution">
    <text evidence="10">The sequence shown here is derived from an EMBL/GenBank/DDBJ whole genome shotgun (WGS) entry which is preliminary data.</text>
</comment>
<dbReference type="Pfam" id="PF01648">
    <property type="entry name" value="ACPS"/>
    <property type="match status" value="1"/>
</dbReference>
<sequence length="138" mass="15037">MPSKENSLNKSPGMLLGHGVDVVDIDDFSRILKMPLREFLDRHFTQNEIESVGTSTNSTERFAGRFATKEAVLKALRVGWGDGIAFTDVEVGTTMSGAPTIILHRKLKALEIERCISTWLVSTSHTGHVAVASVIALS</sequence>
<name>A0ABW2J631_9BURK</name>
<comment type="subcellular location">
    <subcellularLocation>
        <location evidence="8">Cytoplasm</location>
    </subcellularLocation>
</comment>
<reference evidence="11" key="1">
    <citation type="journal article" date="2019" name="Int. J. Syst. Evol. Microbiol.">
        <title>The Global Catalogue of Microorganisms (GCM) 10K type strain sequencing project: providing services to taxonomists for standard genome sequencing and annotation.</title>
        <authorList>
            <consortium name="The Broad Institute Genomics Platform"/>
            <consortium name="The Broad Institute Genome Sequencing Center for Infectious Disease"/>
            <person name="Wu L."/>
            <person name="Ma J."/>
        </authorList>
    </citation>
    <scope>NUCLEOTIDE SEQUENCE [LARGE SCALE GENOMIC DNA]</scope>
    <source>
        <strain evidence="11">CCUG 36956</strain>
    </source>
</reference>
<keyword evidence="3 8" id="KW-0479">Metal-binding</keyword>
<dbReference type="RefSeq" id="WP_382234563.1">
    <property type="nucleotide sequence ID" value="NZ_JBHTCC010000002.1"/>
</dbReference>
<dbReference type="InterPro" id="IPR037143">
    <property type="entry name" value="4-PPantetheinyl_Trfase_dom_sf"/>
</dbReference>
<keyword evidence="1 8" id="KW-0444">Lipid biosynthesis</keyword>
<organism evidence="10 11">
    <name type="scientific">Herminiimonas aquatilis</name>
    <dbReference type="NCBI Taxonomy" id="345342"/>
    <lineage>
        <taxon>Bacteria</taxon>
        <taxon>Pseudomonadati</taxon>
        <taxon>Pseudomonadota</taxon>
        <taxon>Betaproteobacteria</taxon>
        <taxon>Burkholderiales</taxon>
        <taxon>Oxalobacteraceae</taxon>
        <taxon>Herminiimonas</taxon>
    </lineage>
</organism>
<dbReference type="EC" id="2.7.8.7" evidence="8"/>
<evidence type="ECO:0000256" key="1">
    <source>
        <dbReference type="ARBA" id="ARBA00022516"/>
    </source>
</evidence>
<proteinExistence type="inferred from homology"/>
<evidence type="ECO:0000256" key="5">
    <source>
        <dbReference type="ARBA" id="ARBA00022842"/>
    </source>
</evidence>
<gene>
    <name evidence="8 10" type="primary">acpS</name>
    <name evidence="10" type="ORF">ACFQO0_11025</name>
</gene>
<keyword evidence="4 8" id="KW-0276">Fatty acid metabolism</keyword>
<evidence type="ECO:0000256" key="3">
    <source>
        <dbReference type="ARBA" id="ARBA00022723"/>
    </source>
</evidence>
<feature type="domain" description="4'-phosphopantetheinyl transferase" evidence="9">
    <location>
        <begin position="19"/>
        <end position="116"/>
    </location>
</feature>
<comment type="catalytic activity">
    <reaction evidence="8">
        <text>apo-[ACP] + CoA = holo-[ACP] + adenosine 3',5'-bisphosphate + H(+)</text>
        <dbReference type="Rhea" id="RHEA:12068"/>
        <dbReference type="Rhea" id="RHEA-COMP:9685"/>
        <dbReference type="Rhea" id="RHEA-COMP:9690"/>
        <dbReference type="ChEBI" id="CHEBI:15378"/>
        <dbReference type="ChEBI" id="CHEBI:29999"/>
        <dbReference type="ChEBI" id="CHEBI:57287"/>
        <dbReference type="ChEBI" id="CHEBI:58343"/>
        <dbReference type="ChEBI" id="CHEBI:64479"/>
        <dbReference type="EC" id="2.7.8.7"/>
    </reaction>
</comment>
<keyword evidence="11" id="KW-1185">Reference proteome</keyword>
<keyword evidence="5 8" id="KW-0460">Magnesium</keyword>
<keyword evidence="7 8" id="KW-0275">Fatty acid biosynthesis</keyword>
<comment type="function">
    <text evidence="8">Transfers the 4'-phosphopantetheine moiety from coenzyme A to a Ser of acyl-carrier-protein.</text>
</comment>
<dbReference type="InterPro" id="IPR008278">
    <property type="entry name" value="4-PPantetheinyl_Trfase_dom"/>
</dbReference>
<dbReference type="InterPro" id="IPR002582">
    <property type="entry name" value="ACPS"/>
</dbReference>
<dbReference type="InterPro" id="IPR004568">
    <property type="entry name" value="Ppantetheine-prot_Trfase_dom"/>
</dbReference>
<dbReference type="GO" id="GO:0008897">
    <property type="term" value="F:holo-[acyl-carrier-protein] synthase activity"/>
    <property type="evidence" value="ECO:0007669"/>
    <property type="project" value="UniProtKB-EC"/>
</dbReference>
<protein>
    <recommendedName>
        <fullName evidence="8">Holo-[acyl-carrier-protein] synthase</fullName>
        <shortName evidence="8">Holo-ACP synthase</shortName>
        <ecNumber evidence="8">2.7.8.7</ecNumber>
    </recommendedName>
    <alternativeName>
        <fullName evidence="8">4'-phosphopantetheinyl transferase AcpS</fullName>
    </alternativeName>
</protein>
<keyword evidence="2 8" id="KW-0808">Transferase</keyword>
<accession>A0ABW2J631</accession>
<evidence type="ECO:0000259" key="9">
    <source>
        <dbReference type="Pfam" id="PF01648"/>
    </source>
</evidence>
<keyword evidence="8" id="KW-0963">Cytoplasm</keyword>
<dbReference type="NCBIfam" id="TIGR00516">
    <property type="entry name" value="acpS"/>
    <property type="match status" value="1"/>
</dbReference>
<dbReference type="EMBL" id="JBHTCC010000002">
    <property type="protein sequence ID" value="MFC7298964.1"/>
    <property type="molecule type" value="Genomic_DNA"/>
</dbReference>
<evidence type="ECO:0000313" key="11">
    <source>
        <dbReference type="Proteomes" id="UP001596379"/>
    </source>
</evidence>
<dbReference type="Gene3D" id="3.90.470.20">
    <property type="entry name" value="4'-phosphopantetheinyl transferase domain"/>
    <property type="match status" value="1"/>
</dbReference>
<evidence type="ECO:0000256" key="6">
    <source>
        <dbReference type="ARBA" id="ARBA00023098"/>
    </source>
</evidence>
<evidence type="ECO:0000256" key="8">
    <source>
        <dbReference type="HAMAP-Rule" id="MF_00101"/>
    </source>
</evidence>
<feature type="binding site" evidence="8">
    <location>
        <position position="21"/>
    </location>
    <ligand>
        <name>Mg(2+)</name>
        <dbReference type="ChEBI" id="CHEBI:18420"/>
    </ligand>
</feature>
<evidence type="ECO:0000313" key="10">
    <source>
        <dbReference type="EMBL" id="MFC7298964.1"/>
    </source>
</evidence>
<feature type="binding site" evidence="8">
    <location>
        <position position="70"/>
    </location>
    <ligand>
        <name>Mg(2+)</name>
        <dbReference type="ChEBI" id="CHEBI:18420"/>
    </ligand>
</feature>
<evidence type="ECO:0000256" key="2">
    <source>
        <dbReference type="ARBA" id="ARBA00022679"/>
    </source>
</evidence>
<comment type="cofactor">
    <cofactor evidence="8">
        <name>Mg(2+)</name>
        <dbReference type="ChEBI" id="CHEBI:18420"/>
    </cofactor>
</comment>